<comment type="caution">
    <text evidence="2">The sequence shown here is derived from an EMBL/GenBank/DDBJ whole genome shotgun (WGS) entry which is preliminary data.</text>
</comment>
<feature type="chain" id="PRO_5030651719" description="Phospholipase" evidence="1">
    <location>
        <begin position="22"/>
        <end position="215"/>
    </location>
</feature>
<dbReference type="GO" id="GO:0006644">
    <property type="term" value="P:phospholipid metabolic process"/>
    <property type="evidence" value="ECO:0007669"/>
    <property type="project" value="InterPro"/>
</dbReference>
<protein>
    <recommendedName>
        <fullName evidence="4">Phospholipase</fullName>
    </recommendedName>
</protein>
<name>A0A7W8LP49_9DEIO</name>
<accession>A0A7W8LP49</accession>
<dbReference type="GO" id="GO:0050482">
    <property type="term" value="P:arachidonate secretion"/>
    <property type="evidence" value="ECO:0007669"/>
    <property type="project" value="InterPro"/>
</dbReference>
<dbReference type="PROSITE" id="PS51257">
    <property type="entry name" value="PROKAR_LIPOPROTEIN"/>
    <property type="match status" value="1"/>
</dbReference>
<feature type="signal peptide" evidence="1">
    <location>
        <begin position="1"/>
        <end position="21"/>
    </location>
</feature>
<sequence length="215" mass="22731">MNRRPAALLTLALAACGAAPPVPPSAPAPSASLTASYAARPELQDADSQAVLARYGDAPGLLAALQEAYGERPADHSRPQVPALTGLDLASDRLAYVKRTGWGSVANYTAQYGAYAGTALPYSGLDWTRDGCSAPDGVGLGYREDFRPACNVHDFGYRNLKVYERTAANRLATDDAFYANMKAICAAKGWYARPACYSAAYAYYQGVRIGGGSSF</sequence>
<dbReference type="Gene3D" id="1.20.90.10">
    <property type="entry name" value="Phospholipase A2 domain"/>
    <property type="match status" value="1"/>
</dbReference>
<dbReference type="GO" id="GO:0004623">
    <property type="term" value="F:phospholipase A2 activity"/>
    <property type="evidence" value="ECO:0007669"/>
    <property type="project" value="InterPro"/>
</dbReference>
<dbReference type="Proteomes" id="UP000525389">
    <property type="component" value="Unassembled WGS sequence"/>
</dbReference>
<dbReference type="Pfam" id="PF09056">
    <property type="entry name" value="Phospholip_A2_3"/>
    <property type="match status" value="1"/>
</dbReference>
<proteinExistence type="predicted"/>
<reference evidence="2 3" key="1">
    <citation type="submission" date="2020-08" db="EMBL/GenBank/DDBJ databases">
        <title>Genomic Encyclopedia of Type Strains, Phase IV (KMG-IV): sequencing the most valuable type-strain genomes for metagenomic binning, comparative biology and taxonomic classification.</title>
        <authorList>
            <person name="Goeker M."/>
        </authorList>
    </citation>
    <scope>NUCLEOTIDE SEQUENCE [LARGE SCALE GENOMIC DNA]</scope>
    <source>
        <strain evidence="2 3">DSM 101791</strain>
    </source>
</reference>
<dbReference type="SUPFAM" id="SSF48619">
    <property type="entry name" value="Phospholipase A2, PLA2"/>
    <property type="match status" value="1"/>
</dbReference>
<dbReference type="InterPro" id="IPR015141">
    <property type="entry name" value="PLipase_A2_prok/fun"/>
</dbReference>
<evidence type="ECO:0008006" key="4">
    <source>
        <dbReference type="Google" id="ProtNLM"/>
    </source>
</evidence>
<evidence type="ECO:0000313" key="2">
    <source>
        <dbReference type="EMBL" id="MBB5233418.1"/>
    </source>
</evidence>
<dbReference type="AlphaFoldDB" id="A0A7W8LP49"/>
<evidence type="ECO:0000313" key="3">
    <source>
        <dbReference type="Proteomes" id="UP000525389"/>
    </source>
</evidence>
<keyword evidence="1" id="KW-0732">Signal</keyword>
<evidence type="ECO:0000256" key="1">
    <source>
        <dbReference type="SAM" id="SignalP"/>
    </source>
</evidence>
<dbReference type="RefSeq" id="WP_184025814.1">
    <property type="nucleotide sequence ID" value="NZ_JACHFN010000002.1"/>
</dbReference>
<dbReference type="EMBL" id="JACHFN010000002">
    <property type="protein sequence ID" value="MBB5233418.1"/>
    <property type="molecule type" value="Genomic_DNA"/>
</dbReference>
<keyword evidence="3" id="KW-1185">Reference proteome</keyword>
<organism evidence="2 3">
    <name type="scientific">Deinococcus budaensis</name>
    <dbReference type="NCBI Taxonomy" id="1665626"/>
    <lineage>
        <taxon>Bacteria</taxon>
        <taxon>Thermotogati</taxon>
        <taxon>Deinococcota</taxon>
        <taxon>Deinococci</taxon>
        <taxon>Deinococcales</taxon>
        <taxon>Deinococcaceae</taxon>
        <taxon>Deinococcus</taxon>
    </lineage>
</organism>
<gene>
    <name evidence="2" type="ORF">HNQ09_000835</name>
</gene>
<dbReference type="InterPro" id="IPR036444">
    <property type="entry name" value="PLipase_A2_dom_sf"/>
</dbReference>